<dbReference type="GO" id="GO:0008324">
    <property type="term" value="F:monoatomic cation transmembrane transporter activity"/>
    <property type="evidence" value="ECO:0007669"/>
    <property type="project" value="InterPro"/>
</dbReference>
<proteinExistence type="predicted"/>
<dbReference type="GO" id="GO:0006813">
    <property type="term" value="P:potassium ion transport"/>
    <property type="evidence" value="ECO:0007669"/>
    <property type="project" value="InterPro"/>
</dbReference>
<dbReference type="InterPro" id="IPR058604">
    <property type="entry name" value="DUF8167_3rd"/>
</dbReference>
<dbReference type="InterPro" id="IPR006037">
    <property type="entry name" value="RCK_C"/>
</dbReference>
<evidence type="ECO:0000313" key="3">
    <source>
        <dbReference type="EMBL" id="RNJ25856.1"/>
    </source>
</evidence>
<dbReference type="EMBL" id="RJJC01000001">
    <property type="protein sequence ID" value="RNJ25856.1"/>
    <property type="molecule type" value="Genomic_DNA"/>
</dbReference>
<dbReference type="AlphaFoldDB" id="A0AAJ4R7Z9"/>
<reference evidence="3 4" key="1">
    <citation type="submission" date="2018-11" db="EMBL/GenBank/DDBJ databases">
        <title>Genome sequences of Natronomonas sp. CBA1133.</title>
        <authorList>
            <person name="Roh S.W."/>
            <person name="Cha I.-T."/>
        </authorList>
    </citation>
    <scope>NUCLEOTIDE SEQUENCE [LARGE SCALE GENOMIC DNA]</scope>
    <source>
        <strain evidence="3 4">CBA1133</strain>
    </source>
</reference>
<protein>
    <recommendedName>
        <fullName evidence="2">RCK C-terminal domain-containing protein</fullName>
    </recommendedName>
</protein>
<dbReference type="RefSeq" id="WP_075938134.1">
    <property type="nucleotide sequence ID" value="NZ_BDJH01000002.1"/>
</dbReference>
<feature type="domain" description="RCK C-terminal" evidence="2">
    <location>
        <begin position="303"/>
        <end position="382"/>
    </location>
</feature>
<dbReference type="PROSITE" id="PS51202">
    <property type="entry name" value="RCK_C"/>
    <property type="match status" value="1"/>
</dbReference>
<accession>A0AAJ4R7Z9</accession>
<evidence type="ECO:0000259" key="2">
    <source>
        <dbReference type="PROSITE" id="PS51202"/>
    </source>
</evidence>
<organism evidence="3 4">
    <name type="scientific">Halosegnis longus</name>
    <dbReference type="NCBI Taxonomy" id="2216012"/>
    <lineage>
        <taxon>Archaea</taxon>
        <taxon>Methanobacteriati</taxon>
        <taxon>Methanobacteriota</taxon>
        <taxon>Stenosarchaea group</taxon>
        <taxon>Halobacteria</taxon>
        <taxon>Halobacteriales</taxon>
        <taxon>Natronomonadaceae</taxon>
        <taxon>Halosegnis</taxon>
    </lineage>
</organism>
<dbReference type="Pfam" id="PF26501">
    <property type="entry name" value="DUF8167"/>
    <property type="match status" value="1"/>
</dbReference>
<name>A0AAJ4R7Z9_9EURY</name>
<dbReference type="SUPFAM" id="SSF116726">
    <property type="entry name" value="TrkA C-terminal domain-like"/>
    <property type="match status" value="1"/>
</dbReference>
<dbReference type="Pfam" id="PF26502">
    <property type="entry name" value="DUF8167_2nd"/>
    <property type="match status" value="1"/>
</dbReference>
<sequence>MTQQEVAILARIMDNLLRIVGLSLLSGLLAALLAVGYRWYARMQVPTGLSMLVGLTGVALVLNLDTTLASLLEPTGGADDVFATPTIVVNTLTLAVSGVTATAGGRVGDRIAGTTGALSGGGGANVDVSAVVKAVGRVITVELPEDIEDMDGHDPVAANVKERIAGLTLVFPRRLTVEELRNRLVARLREEYGVGVVDVDIEADGTVTYLAVGSREIGLGTTLPPETCAVAIRADPAFSASAGDVVHIYDTTGEESKRVAVGEVRGTADEVVTVAVDADDATRLNSTQRYRLATLPVEPRVDREFASLLRAADETVTTITLAADSPLAGQTVGALNATVIAVHGQAGTEPLVPNTRTLTAGETLYVIAKPDAVRRLEAAATGADTD</sequence>
<keyword evidence="4" id="KW-1185">Reference proteome</keyword>
<feature type="transmembrane region" description="Helical" evidence="1">
    <location>
        <begin position="19"/>
        <end position="40"/>
    </location>
</feature>
<dbReference type="Pfam" id="PF02080">
    <property type="entry name" value="TrkA_C"/>
    <property type="match status" value="1"/>
</dbReference>
<comment type="caution">
    <text evidence="3">The sequence shown here is derived from an EMBL/GenBank/DDBJ whole genome shotgun (WGS) entry which is preliminary data.</text>
</comment>
<evidence type="ECO:0000256" key="1">
    <source>
        <dbReference type="SAM" id="Phobius"/>
    </source>
</evidence>
<keyword evidence="1" id="KW-1133">Transmembrane helix</keyword>
<dbReference type="Proteomes" id="UP000270581">
    <property type="component" value="Unassembled WGS sequence"/>
</dbReference>
<dbReference type="InterPro" id="IPR058480">
    <property type="entry name" value="DUF8167_N"/>
</dbReference>
<dbReference type="InterPro" id="IPR036721">
    <property type="entry name" value="RCK_C_sf"/>
</dbReference>
<keyword evidence="1" id="KW-0812">Transmembrane</keyword>
<dbReference type="Pfam" id="PF26503">
    <property type="entry name" value="DUF8167_3rd"/>
    <property type="match status" value="1"/>
</dbReference>
<dbReference type="InterPro" id="IPR058603">
    <property type="entry name" value="DUF8167_2nd"/>
</dbReference>
<evidence type="ECO:0000313" key="4">
    <source>
        <dbReference type="Proteomes" id="UP000270581"/>
    </source>
</evidence>
<gene>
    <name evidence="3" type="ORF">Nmn1133_03575</name>
</gene>
<dbReference type="Gene3D" id="3.30.70.1450">
    <property type="entry name" value="Regulator of K+ conductance, C-terminal domain"/>
    <property type="match status" value="1"/>
</dbReference>
<keyword evidence="1" id="KW-0472">Membrane</keyword>